<dbReference type="PANTHER" id="PTHR10891">
    <property type="entry name" value="EF-HAND CALCIUM-BINDING DOMAIN CONTAINING PROTEIN"/>
    <property type="match status" value="1"/>
</dbReference>
<dbReference type="PROSITE" id="PS50222">
    <property type="entry name" value="EF_HAND_2"/>
    <property type="match status" value="2"/>
</dbReference>
<sequence>MTVQASEHEVRHRCIYTAGALAMLSSRCTPQCRGCAPSDYEEFLRFYSDGDEQLAEAFAVYDLDGDGFITSEELRKVLVGMGFGYCDNEQFCKLIIQSADANSDGKIDFAEFCHMMIVRLTLREEGLKEHQIFQHIKSKNYSS</sequence>
<evidence type="ECO:0000313" key="6">
    <source>
        <dbReference type="Proteomes" id="UP000825935"/>
    </source>
</evidence>
<protein>
    <recommendedName>
        <fullName evidence="4">EF-hand domain-containing protein</fullName>
    </recommendedName>
</protein>
<feature type="domain" description="EF-hand" evidence="4">
    <location>
        <begin position="87"/>
        <end position="122"/>
    </location>
</feature>
<dbReference type="FunFam" id="1.10.238.10:FF:000003">
    <property type="entry name" value="Calmodulin A"/>
    <property type="match status" value="1"/>
</dbReference>
<dbReference type="Gene3D" id="1.10.238.10">
    <property type="entry name" value="EF-hand"/>
    <property type="match status" value="1"/>
</dbReference>
<dbReference type="Proteomes" id="UP000825935">
    <property type="component" value="Chromosome 35"/>
</dbReference>
<dbReference type="InterPro" id="IPR011992">
    <property type="entry name" value="EF-hand-dom_pair"/>
</dbReference>
<dbReference type="SMART" id="SM00054">
    <property type="entry name" value="EFh"/>
    <property type="match status" value="2"/>
</dbReference>
<dbReference type="OrthoDB" id="26525at2759"/>
<dbReference type="GO" id="GO:0005509">
    <property type="term" value="F:calcium ion binding"/>
    <property type="evidence" value="ECO:0007669"/>
    <property type="project" value="InterPro"/>
</dbReference>
<proteinExistence type="predicted"/>
<reference evidence="5" key="1">
    <citation type="submission" date="2021-08" db="EMBL/GenBank/DDBJ databases">
        <title>WGS assembly of Ceratopteris richardii.</title>
        <authorList>
            <person name="Marchant D.B."/>
            <person name="Chen G."/>
            <person name="Jenkins J."/>
            <person name="Shu S."/>
            <person name="Leebens-Mack J."/>
            <person name="Grimwood J."/>
            <person name="Schmutz J."/>
            <person name="Soltis P."/>
            <person name="Soltis D."/>
            <person name="Chen Z.-H."/>
        </authorList>
    </citation>
    <scope>NUCLEOTIDE SEQUENCE</scope>
    <source>
        <strain evidence="5">Whitten #5841</strain>
        <tissue evidence="5">Leaf</tissue>
    </source>
</reference>
<evidence type="ECO:0000256" key="2">
    <source>
        <dbReference type="ARBA" id="ARBA00022737"/>
    </source>
</evidence>
<dbReference type="AlphaFoldDB" id="A0A8T2QET9"/>
<dbReference type="InterPro" id="IPR018247">
    <property type="entry name" value="EF_Hand_1_Ca_BS"/>
</dbReference>
<evidence type="ECO:0000256" key="1">
    <source>
        <dbReference type="ARBA" id="ARBA00022723"/>
    </source>
</evidence>
<keyword evidence="1" id="KW-0479">Metal-binding</keyword>
<name>A0A8T2QET9_CERRI</name>
<dbReference type="CDD" id="cd00051">
    <property type="entry name" value="EFh"/>
    <property type="match status" value="1"/>
</dbReference>
<dbReference type="SUPFAM" id="SSF47473">
    <property type="entry name" value="EF-hand"/>
    <property type="match status" value="1"/>
</dbReference>
<dbReference type="Pfam" id="PF13499">
    <property type="entry name" value="EF-hand_7"/>
    <property type="match status" value="1"/>
</dbReference>
<dbReference type="InterPro" id="IPR039647">
    <property type="entry name" value="EF_hand_pair_protein_CML-like"/>
</dbReference>
<keyword evidence="3" id="KW-0106">Calcium</keyword>
<gene>
    <name evidence="5" type="ORF">KP509_35G042600</name>
</gene>
<organism evidence="5 6">
    <name type="scientific">Ceratopteris richardii</name>
    <name type="common">Triangle waterfern</name>
    <dbReference type="NCBI Taxonomy" id="49495"/>
    <lineage>
        <taxon>Eukaryota</taxon>
        <taxon>Viridiplantae</taxon>
        <taxon>Streptophyta</taxon>
        <taxon>Embryophyta</taxon>
        <taxon>Tracheophyta</taxon>
        <taxon>Polypodiopsida</taxon>
        <taxon>Polypodiidae</taxon>
        <taxon>Polypodiales</taxon>
        <taxon>Pteridineae</taxon>
        <taxon>Pteridaceae</taxon>
        <taxon>Parkerioideae</taxon>
        <taxon>Ceratopteris</taxon>
    </lineage>
</organism>
<keyword evidence="2" id="KW-0677">Repeat</keyword>
<dbReference type="PROSITE" id="PS00018">
    <property type="entry name" value="EF_HAND_1"/>
    <property type="match status" value="2"/>
</dbReference>
<dbReference type="EMBL" id="CM035440">
    <property type="protein sequence ID" value="KAH7282667.1"/>
    <property type="molecule type" value="Genomic_DNA"/>
</dbReference>
<accession>A0A8T2QET9</accession>
<evidence type="ECO:0000313" key="5">
    <source>
        <dbReference type="EMBL" id="KAH7282667.1"/>
    </source>
</evidence>
<evidence type="ECO:0000259" key="4">
    <source>
        <dbReference type="PROSITE" id="PS50222"/>
    </source>
</evidence>
<keyword evidence="6" id="KW-1185">Reference proteome</keyword>
<feature type="domain" description="EF-hand" evidence="4">
    <location>
        <begin position="49"/>
        <end position="84"/>
    </location>
</feature>
<dbReference type="InterPro" id="IPR002048">
    <property type="entry name" value="EF_hand_dom"/>
</dbReference>
<comment type="caution">
    <text evidence="5">The sequence shown here is derived from an EMBL/GenBank/DDBJ whole genome shotgun (WGS) entry which is preliminary data.</text>
</comment>
<evidence type="ECO:0000256" key="3">
    <source>
        <dbReference type="ARBA" id="ARBA00022837"/>
    </source>
</evidence>